<dbReference type="InterPro" id="IPR036890">
    <property type="entry name" value="HATPase_C_sf"/>
</dbReference>
<feature type="modified residue" description="Phosphohistidine" evidence="11">
    <location>
        <position position="46"/>
    </location>
</feature>
<proteinExistence type="predicted"/>
<dbReference type="InterPro" id="IPR008207">
    <property type="entry name" value="Sig_transdc_His_kin_Hpt_dom"/>
</dbReference>
<dbReference type="PROSITE" id="PS50894">
    <property type="entry name" value="HPT"/>
    <property type="match status" value="1"/>
</dbReference>
<evidence type="ECO:0000313" key="16">
    <source>
        <dbReference type="EMBL" id="QED47562.1"/>
    </source>
</evidence>
<dbReference type="InterPro" id="IPR036061">
    <property type="entry name" value="CheW-like_dom_sf"/>
</dbReference>
<dbReference type="SMART" id="SM01231">
    <property type="entry name" value="H-kinase_dim"/>
    <property type="match status" value="1"/>
</dbReference>
<dbReference type="PANTHER" id="PTHR43395:SF1">
    <property type="entry name" value="CHEMOTAXIS PROTEIN CHEA"/>
    <property type="match status" value="1"/>
</dbReference>
<dbReference type="EMBL" id="CP042593">
    <property type="protein sequence ID" value="QED47562.1"/>
    <property type="molecule type" value="Genomic_DNA"/>
</dbReference>
<dbReference type="Gene3D" id="1.20.120.160">
    <property type="entry name" value="HPT domain"/>
    <property type="match status" value="1"/>
</dbReference>
<dbReference type="PROSITE" id="PS50851">
    <property type="entry name" value="CHEW"/>
    <property type="match status" value="1"/>
</dbReference>
<dbReference type="InterPro" id="IPR004358">
    <property type="entry name" value="Sig_transdc_His_kin-like_C"/>
</dbReference>
<feature type="region of interest" description="Disordered" evidence="12">
    <location>
        <begin position="261"/>
        <end position="306"/>
    </location>
</feature>
<dbReference type="SUPFAM" id="SSF55874">
    <property type="entry name" value="ATPase domain of HSP90 chaperone/DNA topoisomerase II/histidine kinase"/>
    <property type="match status" value="1"/>
</dbReference>
<gene>
    <name evidence="16" type="ORF">FSZ17_09990</name>
</gene>
<dbReference type="Proteomes" id="UP000321555">
    <property type="component" value="Chromosome"/>
</dbReference>
<dbReference type="InterPro" id="IPR036641">
    <property type="entry name" value="HPT_dom_sf"/>
</dbReference>
<keyword evidence="10" id="KW-0902">Two-component regulatory system</keyword>
<evidence type="ECO:0000259" key="13">
    <source>
        <dbReference type="PROSITE" id="PS50109"/>
    </source>
</evidence>
<organism evidence="16 17">
    <name type="scientific">Cytobacillus dafuensis</name>
    <name type="common">Bacillus dafuensis</name>
    <dbReference type="NCBI Taxonomy" id="1742359"/>
    <lineage>
        <taxon>Bacteria</taxon>
        <taxon>Bacillati</taxon>
        <taxon>Bacillota</taxon>
        <taxon>Bacilli</taxon>
        <taxon>Bacillales</taxon>
        <taxon>Bacillaceae</taxon>
        <taxon>Cytobacillus</taxon>
    </lineage>
</organism>
<reference evidence="17" key="1">
    <citation type="submission" date="2019-08" db="EMBL/GenBank/DDBJ databases">
        <authorList>
            <person name="Zheng X."/>
        </authorList>
    </citation>
    <scope>NUCLEOTIDE SEQUENCE [LARGE SCALE GENOMIC DNA]</scope>
    <source>
        <strain evidence="17">FJAT-25496</strain>
    </source>
</reference>
<dbReference type="CDD" id="cd00731">
    <property type="entry name" value="CheA_reg"/>
    <property type="match status" value="1"/>
</dbReference>
<evidence type="ECO:0000256" key="11">
    <source>
        <dbReference type="PROSITE-ProRule" id="PRU00110"/>
    </source>
</evidence>
<evidence type="ECO:0000256" key="9">
    <source>
        <dbReference type="ARBA" id="ARBA00022840"/>
    </source>
</evidence>
<dbReference type="Gene3D" id="2.30.30.40">
    <property type="entry name" value="SH3 Domains"/>
    <property type="match status" value="1"/>
</dbReference>
<dbReference type="Gene3D" id="3.30.565.10">
    <property type="entry name" value="Histidine kinase-like ATPase, C-terminal domain"/>
    <property type="match status" value="1"/>
</dbReference>
<feature type="domain" description="HPt" evidence="15">
    <location>
        <begin position="1"/>
        <end position="103"/>
    </location>
</feature>
<keyword evidence="7" id="KW-0547">Nucleotide-binding</keyword>
<dbReference type="SMART" id="SM00387">
    <property type="entry name" value="HATPase_c"/>
    <property type="match status" value="1"/>
</dbReference>
<protein>
    <recommendedName>
        <fullName evidence="3">Chemotaxis protein CheA</fullName>
        <ecNumber evidence="2">2.7.13.3</ecNumber>
    </recommendedName>
</protein>
<keyword evidence="5 11" id="KW-0597">Phosphoprotein</keyword>
<dbReference type="FunFam" id="2.30.30.40:FF:000048">
    <property type="entry name" value="Chemotaxis protein CheA, putative"/>
    <property type="match status" value="1"/>
</dbReference>
<dbReference type="InterPro" id="IPR010808">
    <property type="entry name" value="CheA_P2-bd"/>
</dbReference>
<dbReference type="PANTHER" id="PTHR43395">
    <property type="entry name" value="SENSOR HISTIDINE KINASE CHEA"/>
    <property type="match status" value="1"/>
</dbReference>
<dbReference type="SUPFAM" id="SSF55052">
    <property type="entry name" value="CheY-binding domain of CheA"/>
    <property type="match status" value="1"/>
</dbReference>
<keyword evidence="6" id="KW-0808">Transferase</keyword>
<feature type="compositionally biased region" description="Low complexity" evidence="12">
    <location>
        <begin position="296"/>
        <end position="306"/>
    </location>
</feature>
<comment type="catalytic activity">
    <reaction evidence="1">
        <text>ATP + protein L-histidine = ADP + protein N-phospho-L-histidine.</text>
        <dbReference type="EC" id="2.7.13.3"/>
    </reaction>
</comment>
<dbReference type="SMART" id="SM00260">
    <property type="entry name" value="CheW"/>
    <property type="match status" value="1"/>
</dbReference>
<dbReference type="FunFam" id="3.30.565.10:FF:000016">
    <property type="entry name" value="Chemotaxis protein CheA, putative"/>
    <property type="match status" value="1"/>
</dbReference>
<feature type="domain" description="Histidine kinase" evidence="13">
    <location>
        <begin position="304"/>
        <end position="554"/>
    </location>
</feature>
<evidence type="ECO:0000256" key="6">
    <source>
        <dbReference type="ARBA" id="ARBA00022679"/>
    </source>
</evidence>
<dbReference type="InterPro" id="IPR036097">
    <property type="entry name" value="HisK_dim/P_sf"/>
</dbReference>
<evidence type="ECO:0000256" key="12">
    <source>
        <dbReference type="SAM" id="MobiDB-lite"/>
    </source>
</evidence>
<accession>A0A5B8Z387</accession>
<dbReference type="InterPro" id="IPR037006">
    <property type="entry name" value="CheA-like_homodim_sf"/>
</dbReference>
<dbReference type="SMART" id="SM00073">
    <property type="entry name" value="HPT"/>
    <property type="match status" value="1"/>
</dbReference>
<dbReference type="InterPro" id="IPR004105">
    <property type="entry name" value="CheA-like_dim"/>
</dbReference>
<dbReference type="CDD" id="cd00088">
    <property type="entry name" value="HPT"/>
    <property type="match status" value="1"/>
</dbReference>
<feature type="domain" description="CheW-like" evidence="14">
    <location>
        <begin position="556"/>
        <end position="686"/>
    </location>
</feature>
<dbReference type="SUPFAM" id="SSF50341">
    <property type="entry name" value="CheW-like"/>
    <property type="match status" value="1"/>
</dbReference>
<keyword evidence="8" id="KW-0418">Kinase</keyword>
<sequence>MDMNQYLEVFIEESKEHLQACNEQLLELEKNPEDITIVNEIFRSAHTLKGMSATMGYEDLAKLTHQMENVLDAIRNHKIKFNPEILDVVFLAVDDLEAMVQSIAEGGDGKRDVSDVVAKLLLIEKGESPSQTAAKSEVAATIADPVQKNIKSVYDEFELTVLQQSKEQGFETFEITVSLREDCLLKAARVFMVFEIMEKIGEVIKSTPSVEQLEEEQFDREFTVTIVSKDIKEDIQKKVMKVSEVDSVEVNLLTMEDLRSSEKEPIEAELPNSVNDTEKEIQDNSESKKQEEKKAATSSSSSKQSSKTIRVNIERLDILMNLFEELVIDRGRLEQISRDLNNQVLHETVERMTRISGDLQNIILNMRMVPVETVFNRFPRMVRQLARDLNKQINLEIIGAETELDRTVIDEIGDPLVHLIRNALDHGVETPEIRKANGKSEEGTVILKAYHSGNHVFIEIEDDGAGINREKVLAKAIKKGIVTEQSAASMSDKQVFELILASGFSTADKISDVSGRGVGLDVVKSTIESLGGSITIDSTHGKGSIFSIQLPLTLSIISVMLTEIQKEKYAIPLSSIIETAIVKKSDILNAHNQRVIDFRGKVVPLLFLKEIFDVPVFEEEDEFYSVVIVRKGDKMAGLVVDSFIGQQEVVLKSLGNYLTNVFAISGATILGDGQVALIVDCNALIK</sequence>
<evidence type="ECO:0000256" key="5">
    <source>
        <dbReference type="ARBA" id="ARBA00022553"/>
    </source>
</evidence>
<dbReference type="InterPro" id="IPR051315">
    <property type="entry name" value="Bact_Chemotaxis_CheA"/>
</dbReference>
<keyword evidence="17" id="KW-1185">Reference proteome</keyword>
<dbReference type="AlphaFoldDB" id="A0A5B8Z387"/>
<dbReference type="GO" id="GO:0006935">
    <property type="term" value="P:chemotaxis"/>
    <property type="evidence" value="ECO:0007669"/>
    <property type="project" value="UniProtKB-KW"/>
</dbReference>
<dbReference type="EC" id="2.7.13.3" evidence="2"/>
<keyword evidence="9" id="KW-0067">ATP-binding</keyword>
<dbReference type="PROSITE" id="PS50109">
    <property type="entry name" value="HIS_KIN"/>
    <property type="match status" value="1"/>
</dbReference>
<dbReference type="Pfam" id="PF01627">
    <property type="entry name" value="Hpt"/>
    <property type="match status" value="1"/>
</dbReference>
<evidence type="ECO:0000313" key="17">
    <source>
        <dbReference type="Proteomes" id="UP000321555"/>
    </source>
</evidence>
<evidence type="ECO:0000259" key="14">
    <source>
        <dbReference type="PROSITE" id="PS50851"/>
    </source>
</evidence>
<feature type="compositionally biased region" description="Basic and acidic residues" evidence="12">
    <location>
        <begin position="276"/>
        <end position="295"/>
    </location>
</feature>
<evidence type="ECO:0000256" key="10">
    <source>
        <dbReference type="ARBA" id="ARBA00023012"/>
    </source>
</evidence>
<evidence type="ECO:0000256" key="2">
    <source>
        <dbReference type="ARBA" id="ARBA00012438"/>
    </source>
</evidence>
<dbReference type="GO" id="GO:0000155">
    <property type="term" value="F:phosphorelay sensor kinase activity"/>
    <property type="evidence" value="ECO:0007669"/>
    <property type="project" value="InterPro"/>
</dbReference>
<dbReference type="Pfam" id="PF02895">
    <property type="entry name" value="H-kinase_dim"/>
    <property type="match status" value="1"/>
</dbReference>
<dbReference type="InterPro" id="IPR005467">
    <property type="entry name" value="His_kinase_dom"/>
</dbReference>
<dbReference type="Gene3D" id="1.10.287.560">
    <property type="entry name" value="Histidine kinase CheA-like, homodimeric domain"/>
    <property type="match status" value="1"/>
</dbReference>
<keyword evidence="4" id="KW-0145">Chemotaxis</keyword>
<evidence type="ECO:0000256" key="3">
    <source>
        <dbReference type="ARBA" id="ARBA00021495"/>
    </source>
</evidence>
<dbReference type="RefSeq" id="WP_057769881.1">
    <property type="nucleotide sequence ID" value="NZ_CP042593.1"/>
</dbReference>
<dbReference type="GO" id="GO:0005737">
    <property type="term" value="C:cytoplasm"/>
    <property type="evidence" value="ECO:0007669"/>
    <property type="project" value="InterPro"/>
</dbReference>
<dbReference type="SUPFAM" id="SSF47384">
    <property type="entry name" value="Homodimeric domain of signal transducing histidine kinase"/>
    <property type="match status" value="1"/>
</dbReference>
<dbReference type="CDD" id="cd16916">
    <property type="entry name" value="HATPase_CheA-like"/>
    <property type="match status" value="1"/>
</dbReference>
<dbReference type="Pfam" id="PF02518">
    <property type="entry name" value="HATPase_c"/>
    <property type="match status" value="1"/>
</dbReference>
<dbReference type="Pfam" id="PF01584">
    <property type="entry name" value="CheW"/>
    <property type="match status" value="1"/>
</dbReference>
<dbReference type="SUPFAM" id="SSF47226">
    <property type="entry name" value="Histidine-containing phosphotransfer domain, HPT domain"/>
    <property type="match status" value="1"/>
</dbReference>
<dbReference type="Pfam" id="PF07194">
    <property type="entry name" value="P2"/>
    <property type="match status" value="1"/>
</dbReference>
<evidence type="ECO:0000259" key="15">
    <source>
        <dbReference type="PROSITE" id="PS50894"/>
    </source>
</evidence>
<name>A0A5B8Z387_CYTDA</name>
<evidence type="ECO:0000256" key="4">
    <source>
        <dbReference type="ARBA" id="ARBA00022500"/>
    </source>
</evidence>
<dbReference type="Gene3D" id="3.30.70.1110">
    <property type="entry name" value="Histidine kinase CheA-like, P2 response regulator-binding domain"/>
    <property type="match status" value="1"/>
</dbReference>
<dbReference type="InterPro" id="IPR035891">
    <property type="entry name" value="CheY-binding_CheA"/>
</dbReference>
<dbReference type="InterPro" id="IPR003594">
    <property type="entry name" value="HATPase_dom"/>
</dbReference>
<evidence type="ECO:0000256" key="1">
    <source>
        <dbReference type="ARBA" id="ARBA00000085"/>
    </source>
</evidence>
<evidence type="ECO:0000256" key="7">
    <source>
        <dbReference type="ARBA" id="ARBA00022741"/>
    </source>
</evidence>
<dbReference type="KEGG" id="bda:FSZ17_09990"/>
<dbReference type="OrthoDB" id="9803176at2"/>
<dbReference type="PRINTS" id="PR00344">
    <property type="entry name" value="BCTRLSENSOR"/>
</dbReference>
<dbReference type="GO" id="GO:0005524">
    <property type="term" value="F:ATP binding"/>
    <property type="evidence" value="ECO:0007669"/>
    <property type="project" value="UniProtKB-KW"/>
</dbReference>
<dbReference type="STRING" id="1742359.GCA_001439625_00438"/>
<dbReference type="InterPro" id="IPR002545">
    <property type="entry name" value="CheW-lke_dom"/>
</dbReference>
<evidence type="ECO:0000256" key="8">
    <source>
        <dbReference type="ARBA" id="ARBA00022777"/>
    </source>
</evidence>
<dbReference type="InterPro" id="IPR037052">
    <property type="entry name" value="CheA-like_P2_sf"/>
</dbReference>